<keyword evidence="2" id="KW-0489">Methyltransferase</keyword>
<keyword evidence="3" id="KW-1185">Reference proteome</keyword>
<evidence type="ECO:0000259" key="1">
    <source>
        <dbReference type="Pfam" id="PF08241"/>
    </source>
</evidence>
<organism evidence="2 3">
    <name type="scientific">Legionella steelei</name>
    <dbReference type="NCBI Taxonomy" id="947033"/>
    <lineage>
        <taxon>Bacteria</taxon>
        <taxon>Pseudomonadati</taxon>
        <taxon>Pseudomonadota</taxon>
        <taxon>Gammaproteobacteria</taxon>
        <taxon>Legionellales</taxon>
        <taxon>Legionellaceae</taxon>
        <taxon>Legionella</taxon>
    </lineage>
</organism>
<proteinExistence type="predicted"/>
<dbReference type="RefSeq" id="WP_058512030.1">
    <property type="nucleotide sequence ID" value="NZ_DAIOMV010000002.1"/>
</dbReference>
<dbReference type="GO" id="GO:0032259">
    <property type="term" value="P:methylation"/>
    <property type="evidence" value="ECO:0007669"/>
    <property type="project" value="UniProtKB-KW"/>
</dbReference>
<dbReference type="Proteomes" id="UP000054926">
    <property type="component" value="Unassembled WGS sequence"/>
</dbReference>
<dbReference type="Gene3D" id="3.40.50.150">
    <property type="entry name" value="Vaccinia Virus protein VP39"/>
    <property type="match status" value="1"/>
</dbReference>
<dbReference type="EMBL" id="LNYY01000021">
    <property type="protein sequence ID" value="KTD67003.1"/>
    <property type="molecule type" value="Genomic_DNA"/>
</dbReference>
<comment type="caution">
    <text evidence="2">The sequence shown here is derived from an EMBL/GenBank/DDBJ whole genome shotgun (WGS) entry which is preliminary data.</text>
</comment>
<dbReference type="STRING" id="947033.Lste_3209"/>
<accession>A0A0W0ZCZ6</accession>
<dbReference type="AlphaFoldDB" id="A0A0W0ZCZ6"/>
<dbReference type="InterPro" id="IPR029063">
    <property type="entry name" value="SAM-dependent_MTases_sf"/>
</dbReference>
<gene>
    <name evidence="2" type="ORF">Lste_3209</name>
</gene>
<feature type="domain" description="Methyltransferase type 11" evidence="1">
    <location>
        <begin position="85"/>
        <end position="180"/>
    </location>
</feature>
<protein>
    <submittedName>
        <fullName evidence="2">O-methyltransferase</fullName>
    </submittedName>
</protein>
<keyword evidence="2" id="KW-0808">Transferase</keyword>
<dbReference type="InterPro" id="IPR013216">
    <property type="entry name" value="Methyltransf_11"/>
</dbReference>
<dbReference type="SUPFAM" id="SSF53335">
    <property type="entry name" value="S-adenosyl-L-methionine-dependent methyltransferases"/>
    <property type="match status" value="1"/>
</dbReference>
<dbReference type="PANTHER" id="PTHR43591">
    <property type="entry name" value="METHYLTRANSFERASE"/>
    <property type="match status" value="1"/>
</dbReference>
<dbReference type="GO" id="GO:0008757">
    <property type="term" value="F:S-adenosylmethionine-dependent methyltransferase activity"/>
    <property type="evidence" value="ECO:0007669"/>
    <property type="project" value="InterPro"/>
</dbReference>
<evidence type="ECO:0000313" key="2">
    <source>
        <dbReference type="EMBL" id="KTD67003.1"/>
    </source>
</evidence>
<dbReference type="PATRIC" id="fig|947033.5.peg.3415"/>
<evidence type="ECO:0000313" key="3">
    <source>
        <dbReference type="Proteomes" id="UP000054926"/>
    </source>
</evidence>
<dbReference type="CDD" id="cd02440">
    <property type="entry name" value="AdoMet_MTases"/>
    <property type="match status" value="1"/>
</dbReference>
<dbReference type="PANTHER" id="PTHR43591:SF24">
    <property type="entry name" value="2-METHOXY-6-POLYPRENYL-1,4-BENZOQUINOL METHYLASE, MITOCHONDRIAL"/>
    <property type="match status" value="1"/>
</dbReference>
<sequence length="273" mass="31327">MKASKLRKIHRFLMQLSPILRIALIRWLYNKFASNNKSKQYVFLNYGYHDETTLALNREDEPNRYFIQLYNRVVRDIDLENKDIVEVGCGQGAGGIFLLQYKKPHSYIGIDLSDKAIAICQRNSKWDNACWIQGRADSLPIPDHSADVLVNVESSHCYPSMEQFLSEVWRVLRPNGYMAFTDLRPSSEVALLDQCISASGLQVLERSDITPQVLDSLTRLSDRRKAHINATYSPIWRQAVRDISAVKGSVTYNGFINGQQQYLCYLLQKKSAE</sequence>
<dbReference type="OrthoDB" id="529208at2"/>
<name>A0A0W0ZCZ6_9GAMM</name>
<reference evidence="2 3" key="1">
    <citation type="submission" date="2015-11" db="EMBL/GenBank/DDBJ databases">
        <title>Genomic analysis of 38 Legionella species identifies large and diverse effector repertoires.</title>
        <authorList>
            <person name="Burstein D."/>
            <person name="Amaro F."/>
            <person name="Zusman T."/>
            <person name="Lifshitz Z."/>
            <person name="Cohen O."/>
            <person name="Gilbert J.A."/>
            <person name="Pupko T."/>
            <person name="Shuman H.A."/>
            <person name="Segal G."/>
        </authorList>
    </citation>
    <scope>NUCLEOTIDE SEQUENCE [LARGE SCALE GENOMIC DNA]</scope>
    <source>
        <strain evidence="2 3">IMVS3376</strain>
    </source>
</reference>
<dbReference type="Pfam" id="PF08241">
    <property type="entry name" value="Methyltransf_11"/>
    <property type="match status" value="1"/>
</dbReference>